<name>A0A0F9NUR9_9ZZZZ</name>
<feature type="region of interest" description="Disordered" evidence="1">
    <location>
        <begin position="66"/>
        <end position="85"/>
    </location>
</feature>
<comment type="caution">
    <text evidence="2">The sequence shown here is derived from an EMBL/GenBank/DDBJ whole genome shotgun (WGS) entry which is preliminary data.</text>
</comment>
<organism evidence="2">
    <name type="scientific">marine sediment metagenome</name>
    <dbReference type="NCBI Taxonomy" id="412755"/>
    <lineage>
        <taxon>unclassified sequences</taxon>
        <taxon>metagenomes</taxon>
        <taxon>ecological metagenomes</taxon>
    </lineage>
</organism>
<proteinExistence type="predicted"/>
<reference evidence="2" key="1">
    <citation type="journal article" date="2015" name="Nature">
        <title>Complex archaea that bridge the gap between prokaryotes and eukaryotes.</title>
        <authorList>
            <person name="Spang A."/>
            <person name="Saw J.H."/>
            <person name="Jorgensen S.L."/>
            <person name="Zaremba-Niedzwiedzka K."/>
            <person name="Martijn J."/>
            <person name="Lind A.E."/>
            <person name="van Eijk R."/>
            <person name="Schleper C."/>
            <person name="Guy L."/>
            <person name="Ettema T.J."/>
        </authorList>
    </citation>
    <scope>NUCLEOTIDE SEQUENCE</scope>
</reference>
<evidence type="ECO:0000313" key="2">
    <source>
        <dbReference type="EMBL" id="KKM85042.1"/>
    </source>
</evidence>
<protein>
    <submittedName>
        <fullName evidence="2">Uncharacterized protein</fullName>
    </submittedName>
</protein>
<feature type="region of interest" description="Disordered" evidence="1">
    <location>
        <begin position="208"/>
        <end position="248"/>
    </location>
</feature>
<feature type="compositionally biased region" description="Pro residues" evidence="1">
    <location>
        <begin position="235"/>
        <end position="244"/>
    </location>
</feature>
<evidence type="ECO:0000256" key="1">
    <source>
        <dbReference type="SAM" id="MobiDB-lite"/>
    </source>
</evidence>
<gene>
    <name evidence="2" type="ORF">LCGC14_1293050</name>
</gene>
<sequence length="254" mass="26690">MGRLFAEEKLLDAGISKFPERLSSVGAETLEALYGREMATNFQTIASSIRSLKGMDVERIAAGLKAKAPRPTPPEIGPQLPTMGPPPEMIPPPARTKVQQDALQRLEDLEGALRYVGSVGEGGGIGMYRFGGGASLPVRLLAGAPAAFATGGLIELYGGLITWAATNRARTRAFRNAAAEGFRVGGPATLRLISSYLDYQRDMALIEGRRQGGGPPEPGTSVEITPEKLTGAGIGPPPEPPGPLEPLVSFGFLN</sequence>
<dbReference type="EMBL" id="LAZR01007473">
    <property type="protein sequence ID" value="KKM85042.1"/>
    <property type="molecule type" value="Genomic_DNA"/>
</dbReference>
<dbReference type="AlphaFoldDB" id="A0A0F9NUR9"/>
<accession>A0A0F9NUR9</accession>